<organism evidence="1 2">
    <name type="scientific">Diphasiastrum complanatum</name>
    <name type="common">Issler's clubmoss</name>
    <name type="synonym">Lycopodium complanatum</name>
    <dbReference type="NCBI Taxonomy" id="34168"/>
    <lineage>
        <taxon>Eukaryota</taxon>
        <taxon>Viridiplantae</taxon>
        <taxon>Streptophyta</taxon>
        <taxon>Embryophyta</taxon>
        <taxon>Tracheophyta</taxon>
        <taxon>Lycopodiopsida</taxon>
        <taxon>Lycopodiales</taxon>
        <taxon>Lycopodiaceae</taxon>
        <taxon>Lycopodioideae</taxon>
        <taxon>Diphasiastrum</taxon>
    </lineage>
</organism>
<dbReference type="Proteomes" id="UP001162992">
    <property type="component" value="Chromosome 20"/>
</dbReference>
<comment type="caution">
    <text evidence="1">The sequence shown here is derived from an EMBL/GenBank/DDBJ whole genome shotgun (WGS) entry which is preliminary data.</text>
</comment>
<evidence type="ECO:0000313" key="1">
    <source>
        <dbReference type="EMBL" id="KAJ7519028.1"/>
    </source>
</evidence>
<protein>
    <submittedName>
        <fullName evidence="1">Uncharacterized protein</fullName>
    </submittedName>
</protein>
<reference evidence="2" key="1">
    <citation type="journal article" date="2024" name="Proc. Natl. Acad. Sci. U.S.A.">
        <title>Extraordinary preservation of gene collinearity over three hundred million years revealed in homosporous lycophytes.</title>
        <authorList>
            <person name="Li C."/>
            <person name="Wickell D."/>
            <person name="Kuo L.Y."/>
            <person name="Chen X."/>
            <person name="Nie B."/>
            <person name="Liao X."/>
            <person name="Peng D."/>
            <person name="Ji J."/>
            <person name="Jenkins J."/>
            <person name="Williams M."/>
            <person name="Shu S."/>
            <person name="Plott C."/>
            <person name="Barry K."/>
            <person name="Rajasekar S."/>
            <person name="Grimwood J."/>
            <person name="Han X."/>
            <person name="Sun S."/>
            <person name="Hou Z."/>
            <person name="He W."/>
            <person name="Dai G."/>
            <person name="Sun C."/>
            <person name="Schmutz J."/>
            <person name="Leebens-Mack J.H."/>
            <person name="Li F.W."/>
            <person name="Wang L."/>
        </authorList>
    </citation>
    <scope>NUCLEOTIDE SEQUENCE [LARGE SCALE GENOMIC DNA]</scope>
    <source>
        <strain evidence="2">cv. PW_Plant_1</strain>
    </source>
</reference>
<evidence type="ECO:0000313" key="2">
    <source>
        <dbReference type="Proteomes" id="UP001162992"/>
    </source>
</evidence>
<keyword evidence="2" id="KW-1185">Reference proteome</keyword>
<proteinExistence type="predicted"/>
<name>A0ACC2AN64_DIPCM</name>
<accession>A0ACC2AN64</accession>
<sequence>MAGGGDNATRPLEYTPTYTVAAICTFYVVSSLFAERGLHHLSKWLSKKKRKSLYDALEKIKEELMLLGFISLLLAITADYISTFCVKSSFYESQPSPCKRLDAHPIITPSSQSTGHQGTIYVRKVLDDAGEQGFMSSTRHLLETAPFAIGKSCPAGKEPFITLHSLEQLHRFIFIMATAHILYSCLTILLALVKVLKWRVWEDEAHSDTHDNITEMTRTLTMKRQSTFVSYIETSKPWSKNMLVVWVVCFFRQFGQSVTRADYLSLRLGFISRHHTSTKYNFHDYMVRSMEDEFKEIVGVSFSLWIFVVAFMLFNVDGLYLYFWISFIPVGLILIVGMKLQHVIATLAIENTGIRGQYVRPRDELFWFNKPELLLSLINFISFQNAFEMATFIWAVWQFGFGSCFLKERAYVYARLLTGILVQFFCSYSTLPLYSLVTQMGSSYKKAIFPENVVQSLHGWHKAAKHKVKHGGATSEDSASKNLEGSVSIGEHQIDHLPTITDDVEEDIAEVGRSPANVKKSNAHFRTVSPKELIKSNSTRS</sequence>
<dbReference type="EMBL" id="CM055111">
    <property type="protein sequence ID" value="KAJ7519028.1"/>
    <property type="molecule type" value="Genomic_DNA"/>
</dbReference>
<gene>
    <name evidence="1" type="ORF">O6H91_20G020000</name>
</gene>